<name>A0A5B7FAY8_PORTR</name>
<comment type="caution">
    <text evidence="1">The sequence shown here is derived from an EMBL/GenBank/DDBJ whole genome shotgun (WGS) entry which is preliminary data.</text>
</comment>
<reference evidence="1 2" key="1">
    <citation type="submission" date="2019-05" db="EMBL/GenBank/DDBJ databases">
        <title>Another draft genome of Portunus trituberculatus and its Hox gene families provides insights of decapod evolution.</title>
        <authorList>
            <person name="Jeong J.-H."/>
            <person name="Song I."/>
            <person name="Kim S."/>
            <person name="Choi T."/>
            <person name="Kim D."/>
            <person name="Ryu S."/>
            <person name="Kim W."/>
        </authorList>
    </citation>
    <scope>NUCLEOTIDE SEQUENCE [LARGE SCALE GENOMIC DNA]</scope>
    <source>
        <tissue evidence="1">Muscle</tissue>
    </source>
</reference>
<sequence length="61" mass="7369">MKHRLTAVGAQDTPRHTLRWWISDEPRHVPTRPSPTFLWTHNLSFHHIQILHILILHHQKQ</sequence>
<dbReference type="AlphaFoldDB" id="A0A5B7FAY8"/>
<dbReference type="Proteomes" id="UP000324222">
    <property type="component" value="Unassembled WGS sequence"/>
</dbReference>
<keyword evidence="2" id="KW-1185">Reference proteome</keyword>
<organism evidence="1 2">
    <name type="scientific">Portunus trituberculatus</name>
    <name type="common">Swimming crab</name>
    <name type="synonym">Neptunus trituberculatus</name>
    <dbReference type="NCBI Taxonomy" id="210409"/>
    <lineage>
        <taxon>Eukaryota</taxon>
        <taxon>Metazoa</taxon>
        <taxon>Ecdysozoa</taxon>
        <taxon>Arthropoda</taxon>
        <taxon>Crustacea</taxon>
        <taxon>Multicrustacea</taxon>
        <taxon>Malacostraca</taxon>
        <taxon>Eumalacostraca</taxon>
        <taxon>Eucarida</taxon>
        <taxon>Decapoda</taxon>
        <taxon>Pleocyemata</taxon>
        <taxon>Brachyura</taxon>
        <taxon>Eubrachyura</taxon>
        <taxon>Portunoidea</taxon>
        <taxon>Portunidae</taxon>
        <taxon>Portuninae</taxon>
        <taxon>Portunus</taxon>
    </lineage>
</organism>
<dbReference type="EMBL" id="VSRR010005137">
    <property type="protein sequence ID" value="MPC41644.1"/>
    <property type="molecule type" value="Genomic_DNA"/>
</dbReference>
<proteinExistence type="predicted"/>
<evidence type="ECO:0000313" key="1">
    <source>
        <dbReference type="EMBL" id="MPC41644.1"/>
    </source>
</evidence>
<evidence type="ECO:0000313" key="2">
    <source>
        <dbReference type="Proteomes" id="UP000324222"/>
    </source>
</evidence>
<accession>A0A5B7FAY8</accession>
<gene>
    <name evidence="1" type="ORF">E2C01_035245</name>
</gene>
<protein>
    <submittedName>
        <fullName evidence="1">Uncharacterized protein</fullName>
    </submittedName>
</protein>